<evidence type="ECO:0000313" key="5">
    <source>
        <dbReference type="Proteomes" id="UP000199361"/>
    </source>
</evidence>
<feature type="compositionally biased region" description="Low complexity" evidence="3">
    <location>
        <begin position="46"/>
        <end position="56"/>
    </location>
</feature>
<name>A0A1I0K7G0_9ACTN</name>
<dbReference type="GO" id="GO:0015074">
    <property type="term" value="P:DNA integration"/>
    <property type="evidence" value="ECO:0007669"/>
    <property type="project" value="InterPro"/>
</dbReference>
<dbReference type="Gene3D" id="1.10.150.130">
    <property type="match status" value="1"/>
</dbReference>
<evidence type="ECO:0000313" key="4">
    <source>
        <dbReference type="EMBL" id="SEU19598.1"/>
    </source>
</evidence>
<keyword evidence="2" id="KW-0233">DNA recombination</keyword>
<dbReference type="InterPro" id="IPR011010">
    <property type="entry name" value="DNA_brk_join_enz"/>
</dbReference>
<dbReference type="GO" id="GO:0006310">
    <property type="term" value="P:DNA recombination"/>
    <property type="evidence" value="ECO:0007669"/>
    <property type="project" value="UniProtKB-KW"/>
</dbReference>
<dbReference type="GO" id="GO:0003677">
    <property type="term" value="F:DNA binding"/>
    <property type="evidence" value="ECO:0007669"/>
    <property type="project" value="UniProtKB-KW"/>
</dbReference>
<reference evidence="4 5" key="1">
    <citation type="submission" date="2016-10" db="EMBL/GenBank/DDBJ databases">
        <authorList>
            <person name="de Groot N.N."/>
        </authorList>
    </citation>
    <scope>NUCLEOTIDE SEQUENCE [LARGE SCALE GENOMIC DNA]</scope>
    <source>
        <strain evidence="4 5">CGMCC 4.5598</strain>
    </source>
</reference>
<dbReference type="AlphaFoldDB" id="A0A1I0K7G0"/>
<sequence>MLTMREGDPLTGTSPAPAPASTSADEQGAPIRRETGLPRRETVRGVPRVTPASPAAPVTPSPDAGPAPHDQRLPAATPDSGRAEDAAPGSVGEIPGLRPRRRPKDGGEVPGADVDLVDALDPLARRTVSAWLCDKPSAAARQVALQVVASFLRWLQVAEPGVELLAVTGAHLEAFCEAARTGGVPRSPGRPLTSKTVSRKRAALMSFYSYAWRCGVVRHNQVAGATPATQARSGNGHAVTPEERRLLREGVARLAADGRTTEAAAVALLELTGAAVEALAGLTRQDVRTVPDGTAGQPAVVTVNHGRDDVAAFLVTPLARPLLRVLCASRPAGEPLIRRPDGRALDTAWLGTALTAAARAGGVPEHRARLLTPAMLRATNVTDLLNTR</sequence>
<keyword evidence="1" id="KW-0238">DNA-binding</keyword>
<dbReference type="STRING" id="568860.SAMN05421811_107135"/>
<dbReference type="Proteomes" id="UP000199361">
    <property type="component" value="Unassembled WGS sequence"/>
</dbReference>
<dbReference type="InterPro" id="IPR010998">
    <property type="entry name" value="Integrase_recombinase_N"/>
</dbReference>
<protein>
    <submittedName>
        <fullName evidence="4">Site-specific recombinase XerD</fullName>
    </submittedName>
</protein>
<dbReference type="EMBL" id="FOHX01000007">
    <property type="protein sequence ID" value="SEU19598.1"/>
    <property type="molecule type" value="Genomic_DNA"/>
</dbReference>
<dbReference type="SUPFAM" id="SSF56349">
    <property type="entry name" value="DNA breaking-rejoining enzymes"/>
    <property type="match status" value="1"/>
</dbReference>
<accession>A0A1I0K7G0</accession>
<evidence type="ECO:0000256" key="1">
    <source>
        <dbReference type="ARBA" id="ARBA00023125"/>
    </source>
</evidence>
<proteinExistence type="predicted"/>
<organism evidence="4 5">
    <name type="scientific">Nonomuraea wenchangensis</name>
    <dbReference type="NCBI Taxonomy" id="568860"/>
    <lineage>
        <taxon>Bacteria</taxon>
        <taxon>Bacillati</taxon>
        <taxon>Actinomycetota</taxon>
        <taxon>Actinomycetes</taxon>
        <taxon>Streptosporangiales</taxon>
        <taxon>Streptosporangiaceae</taxon>
        <taxon>Nonomuraea</taxon>
    </lineage>
</organism>
<feature type="compositionally biased region" description="Low complexity" evidence="3">
    <location>
        <begin position="11"/>
        <end position="24"/>
    </location>
</feature>
<dbReference type="Gene3D" id="1.10.443.10">
    <property type="entry name" value="Intergrase catalytic core"/>
    <property type="match status" value="1"/>
</dbReference>
<gene>
    <name evidence="4" type="ORF">SAMN05421811_107135</name>
</gene>
<evidence type="ECO:0000256" key="3">
    <source>
        <dbReference type="SAM" id="MobiDB-lite"/>
    </source>
</evidence>
<feature type="region of interest" description="Disordered" evidence="3">
    <location>
        <begin position="1"/>
        <end position="113"/>
    </location>
</feature>
<feature type="compositionally biased region" description="Basic and acidic residues" evidence="3">
    <location>
        <begin position="31"/>
        <end position="43"/>
    </location>
</feature>
<keyword evidence="5" id="KW-1185">Reference proteome</keyword>
<dbReference type="InterPro" id="IPR013762">
    <property type="entry name" value="Integrase-like_cat_sf"/>
</dbReference>
<evidence type="ECO:0000256" key="2">
    <source>
        <dbReference type="ARBA" id="ARBA00023172"/>
    </source>
</evidence>